<name>A0A558CTD1_9PSEU</name>
<accession>A0A558CTD1</accession>
<feature type="domain" description="TadE-like" evidence="1">
    <location>
        <begin position="66"/>
        <end position="106"/>
    </location>
</feature>
<dbReference type="InterPro" id="IPR012495">
    <property type="entry name" value="TadE-like_dom"/>
</dbReference>
<reference evidence="2 3" key="1">
    <citation type="submission" date="2019-07" db="EMBL/GenBank/DDBJ databases">
        <authorList>
            <person name="Duangmal K."/>
            <person name="Teo W.F.A."/>
        </authorList>
    </citation>
    <scope>NUCLEOTIDE SEQUENCE [LARGE SCALE GENOMIC DNA]</scope>
    <source>
        <strain evidence="2 3">TBRC 6029</strain>
    </source>
</reference>
<dbReference type="Pfam" id="PF07811">
    <property type="entry name" value="TadE"/>
    <property type="match status" value="1"/>
</dbReference>
<dbReference type="AlphaFoldDB" id="A0A558CTD1"/>
<dbReference type="Proteomes" id="UP000320011">
    <property type="component" value="Unassembled WGS sequence"/>
</dbReference>
<dbReference type="EMBL" id="VJWX01000110">
    <property type="protein sequence ID" value="TVT52024.1"/>
    <property type="molecule type" value="Genomic_DNA"/>
</dbReference>
<comment type="caution">
    <text evidence="2">The sequence shown here is derived from an EMBL/GenBank/DDBJ whole genome shotgun (WGS) entry which is preliminary data.</text>
</comment>
<protein>
    <submittedName>
        <fullName evidence="2">Pilus assembly protein</fullName>
    </submittedName>
</protein>
<organism evidence="2 3">
    <name type="scientific">Amycolatopsis rhizosphaerae</name>
    <dbReference type="NCBI Taxonomy" id="2053003"/>
    <lineage>
        <taxon>Bacteria</taxon>
        <taxon>Bacillati</taxon>
        <taxon>Actinomycetota</taxon>
        <taxon>Actinomycetes</taxon>
        <taxon>Pseudonocardiales</taxon>
        <taxon>Pseudonocardiaceae</taxon>
        <taxon>Amycolatopsis</taxon>
    </lineage>
</organism>
<keyword evidence="3" id="KW-1185">Reference proteome</keyword>
<reference evidence="2 3" key="2">
    <citation type="submission" date="2019-08" db="EMBL/GenBank/DDBJ databases">
        <title>Amycolatopsis acidicola sp. nov., isolated from peat swamp forest soil.</title>
        <authorList>
            <person name="Srisuk N."/>
        </authorList>
    </citation>
    <scope>NUCLEOTIDE SEQUENCE [LARGE SCALE GENOMIC DNA]</scope>
    <source>
        <strain evidence="2 3">TBRC 6029</strain>
    </source>
</reference>
<sequence>MPTEPLRRLKSAVRRVRAEASSRGHRCSSNSVIRCQSKRASFEGKVCVSARNTDNFRRLVLGGDRGAVSAELVIATPVLLMMVLAIVQFALWSHVTHVAQAAASEGLSAARAQGGSAVAGESRAHALLDELAHGPLTGASVSAARTATTASVRISGTAASVIPFLRLPVHAEAAGPVERFVPLTGGG</sequence>
<evidence type="ECO:0000259" key="1">
    <source>
        <dbReference type="Pfam" id="PF07811"/>
    </source>
</evidence>
<evidence type="ECO:0000313" key="3">
    <source>
        <dbReference type="Proteomes" id="UP000320011"/>
    </source>
</evidence>
<proteinExistence type="predicted"/>
<gene>
    <name evidence="2" type="ORF">FNH05_13715</name>
</gene>
<evidence type="ECO:0000313" key="2">
    <source>
        <dbReference type="EMBL" id="TVT52024.1"/>
    </source>
</evidence>
<dbReference type="OrthoDB" id="3629197at2"/>